<dbReference type="HOGENOM" id="CLU_1966482_0_0_9"/>
<protein>
    <submittedName>
        <fullName evidence="1">Uncharacterized protein</fullName>
    </submittedName>
</protein>
<keyword evidence="2" id="KW-1185">Reference proteome</keyword>
<keyword evidence="1" id="KW-0614">Plasmid</keyword>
<name>E0S3J1_BUTPB</name>
<accession>E0S3J1</accession>
<sequence length="127" mass="14311">MSKYKFRYFKIHDADCISQVSISSTAKEIFDYMDEYLENVCTVKGFDPSDDSFDILYKDGSTDCVNSDYDGHHIKRRGIASLVWTNACDSTVYGGWAINEHGVVTPSETIEIADYGITEVEEPKSLV</sequence>
<organism evidence="1 2">
    <name type="scientific">Butyrivibrio proteoclasticus (strain ATCC 51982 / DSM 14932 / B316)</name>
    <name type="common">Clostridium proteoclasticum</name>
    <dbReference type="NCBI Taxonomy" id="515622"/>
    <lineage>
        <taxon>Bacteria</taxon>
        <taxon>Bacillati</taxon>
        <taxon>Bacillota</taxon>
        <taxon>Clostridia</taxon>
        <taxon>Lachnospirales</taxon>
        <taxon>Lachnospiraceae</taxon>
        <taxon>Butyrivibrio</taxon>
    </lineage>
</organism>
<dbReference type="RefSeq" id="WP_013282623.1">
    <property type="nucleotide sequence ID" value="NC_014389.1"/>
</dbReference>
<evidence type="ECO:0000313" key="1">
    <source>
        <dbReference type="EMBL" id="ADL35973.1"/>
    </source>
</evidence>
<reference evidence="1 2" key="1">
    <citation type="journal article" date="2010" name="PLoS ONE">
        <title>The glycobiome of the rumen bacterium Butyrivibrio proteoclasticus B316(T) highlights adaptation to a polysaccharide-rich environment.</title>
        <authorList>
            <person name="Kelly W.J."/>
            <person name="Leahy S.C."/>
            <person name="Altermann E."/>
            <person name="Yeoman C.J."/>
            <person name="Dunne J.C."/>
            <person name="Kong Z."/>
            <person name="Pacheco D.M."/>
            <person name="Li D."/>
            <person name="Noel S.J."/>
            <person name="Moon C.D."/>
            <person name="Cookson A.L."/>
            <person name="Attwood G.T."/>
        </authorList>
    </citation>
    <scope>NUCLEOTIDE SEQUENCE [LARGE SCALE GENOMIC DNA]</scope>
    <source>
        <strain evidence="2">ATCC 51982 / DSM 14932 / B316</strain>
        <plasmid evidence="2">Plasmid pCY360</plasmid>
    </source>
</reference>
<evidence type="ECO:0000313" key="2">
    <source>
        <dbReference type="Proteomes" id="UP000001299"/>
    </source>
</evidence>
<dbReference type="KEGG" id="bpb:bpr_II033"/>
<gene>
    <name evidence="1" type="ordered locus">bpr_II033</name>
</gene>
<dbReference type="Proteomes" id="UP000001299">
    <property type="component" value="Plasmid pCY360"/>
</dbReference>
<geneLocation type="plasmid" evidence="1 2">
    <name>pCY360</name>
</geneLocation>
<dbReference type="AlphaFoldDB" id="E0S3J1"/>
<proteinExistence type="predicted"/>
<dbReference type="EMBL" id="CP001812">
    <property type="protein sequence ID" value="ADL35973.1"/>
    <property type="molecule type" value="Genomic_DNA"/>
</dbReference>